<dbReference type="EMBL" id="JARAOO010000003">
    <property type="protein sequence ID" value="KAJ7975555.1"/>
    <property type="molecule type" value="Genomic_DNA"/>
</dbReference>
<gene>
    <name evidence="2" type="ORF">O6P43_005464</name>
</gene>
<dbReference type="PANTHER" id="PTHR33271">
    <property type="entry name" value="OS04G0445200 PROTEIN"/>
    <property type="match status" value="1"/>
</dbReference>
<dbReference type="InterPro" id="IPR011051">
    <property type="entry name" value="RmlC_Cupin_sf"/>
</dbReference>
<sequence>MSPFRLNQSLLISLLLVLVPLFVSVSFLTLRPKVTAMASIEVFGVKIEKNPPKSKLTELGVTAWPKWGCAPSKFPWTFTATETMYLLEGKVKVNVDGYDGSFEIGAADLVVFPKGMKVTWDVTEAVNKHYSLEK</sequence>
<dbReference type="KEGG" id="qsa:O6P43_005464"/>
<evidence type="ECO:0000313" key="3">
    <source>
        <dbReference type="Proteomes" id="UP001163823"/>
    </source>
</evidence>
<dbReference type="InterPro" id="IPR014710">
    <property type="entry name" value="RmlC-like_jellyroll"/>
</dbReference>
<protein>
    <submittedName>
        <fullName evidence="2">RmlC-like cupins superfamily protein</fullName>
    </submittedName>
</protein>
<dbReference type="AlphaFoldDB" id="A0AAD7Q664"/>
<dbReference type="Pfam" id="PF05899">
    <property type="entry name" value="Cupin_3"/>
    <property type="match status" value="1"/>
</dbReference>
<dbReference type="PANTHER" id="PTHR33271:SF1">
    <property type="entry name" value="RMLC-LIKE JELLY ROLL PROTEIN-RELATED"/>
    <property type="match status" value="1"/>
</dbReference>
<proteinExistence type="predicted"/>
<evidence type="ECO:0000259" key="1">
    <source>
        <dbReference type="Pfam" id="PF05899"/>
    </source>
</evidence>
<comment type="caution">
    <text evidence="2">The sequence shown here is derived from an EMBL/GenBank/DDBJ whole genome shotgun (WGS) entry which is preliminary data.</text>
</comment>
<dbReference type="Proteomes" id="UP001163823">
    <property type="component" value="Chromosome 3"/>
</dbReference>
<dbReference type="CDD" id="cd02227">
    <property type="entry name" value="cupin_TM1112-like"/>
    <property type="match status" value="1"/>
</dbReference>
<evidence type="ECO:0000313" key="2">
    <source>
        <dbReference type="EMBL" id="KAJ7975555.1"/>
    </source>
</evidence>
<accession>A0AAD7Q664</accession>
<dbReference type="InterPro" id="IPR008579">
    <property type="entry name" value="UGlyAH_Cupin_dom"/>
</dbReference>
<dbReference type="SUPFAM" id="SSF51182">
    <property type="entry name" value="RmlC-like cupins"/>
    <property type="match status" value="1"/>
</dbReference>
<dbReference type="Gene3D" id="2.60.120.10">
    <property type="entry name" value="Jelly Rolls"/>
    <property type="match status" value="1"/>
</dbReference>
<reference evidence="2" key="1">
    <citation type="journal article" date="2023" name="Science">
        <title>Elucidation of the pathway for biosynthesis of saponin adjuvants from the soapbark tree.</title>
        <authorList>
            <person name="Reed J."/>
            <person name="Orme A."/>
            <person name="El-Demerdash A."/>
            <person name="Owen C."/>
            <person name="Martin L.B.B."/>
            <person name="Misra R.C."/>
            <person name="Kikuchi S."/>
            <person name="Rejzek M."/>
            <person name="Martin A.C."/>
            <person name="Harkess A."/>
            <person name="Leebens-Mack J."/>
            <person name="Louveau T."/>
            <person name="Stephenson M.J."/>
            <person name="Osbourn A."/>
        </authorList>
    </citation>
    <scope>NUCLEOTIDE SEQUENCE</scope>
    <source>
        <strain evidence="2">S10</strain>
    </source>
</reference>
<feature type="domain" description="(S)-ureidoglycine aminohydrolase cupin" evidence="1">
    <location>
        <begin position="57"/>
        <end position="130"/>
    </location>
</feature>
<name>A0AAD7Q664_QUISA</name>
<keyword evidence="3" id="KW-1185">Reference proteome</keyword>
<organism evidence="2 3">
    <name type="scientific">Quillaja saponaria</name>
    <name type="common">Soap bark tree</name>
    <dbReference type="NCBI Taxonomy" id="32244"/>
    <lineage>
        <taxon>Eukaryota</taxon>
        <taxon>Viridiplantae</taxon>
        <taxon>Streptophyta</taxon>
        <taxon>Embryophyta</taxon>
        <taxon>Tracheophyta</taxon>
        <taxon>Spermatophyta</taxon>
        <taxon>Magnoliopsida</taxon>
        <taxon>eudicotyledons</taxon>
        <taxon>Gunneridae</taxon>
        <taxon>Pentapetalae</taxon>
        <taxon>rosids</taxon>
        <taxon>fabids</taxon>
        <taxon>Fabales</taxon>
        <taxon>Quillajaceae</taxon>
        <taxon>Quillaja</taxon>
    </lineage>
</organism>